<gene>
    <name evidence="3" type="ORF">LuPra_02250</name>
</gene>
<protein>
    <submittedName>
        <fullName evidence="3">Putative family GH19 chitinase</fullName>
    </submittedName>
</protein>
<dbReference type="InterPro" id="IPR000726">
    <property type="entry name" value="Glyco_hydro_19_cat"/>
</dbReference>
<name>A0A143PKM9_LUTPR</name>
<dbReference type="InterPro" id="IPR023346">
    <property type="entry name" value="Lysozyme-like_dom_sf"/>
</dbReference>
<dbReference type="InterPro" id="IPR052354">
    <property type="entry name" value="Cell_Wall_Dynamics_Protein"/>
</dbReference>
<dbReference type="AlphaFoldDB" id="A0A143PKM9"/>
<dbReference type="Gene3D" id="1.10.530.10">
    <property type="match status" value="1"/>
</dbReference>
<keyword evidence="4" id="KW-1185">Reference proteome</keyword>
<reference evidence="4" key="2">
    <citation type="submission" date="2016-04" db="EMBL/GenBank/DDBJ databases">
        <title>First Complete Genome Sequence of a Subdivision 6 Acidobacterium.</title>
        <authorList>
            <person name="Huang S."/>
            <person name="Vieira S."/>
            <person name="Bunk B."/>
            <person name="Riedel T."/>
            <person name="Sproeer C."/>
            <person name="Overmann J."/>
        </authorList>
    </citation>
    <scope>NUCLEOTIDE SEQUENCE [LARGE SCALE GENOMIC DNA]</scope>
    <source>
        <strain evidence="4">DSM 100886 HEG_-6_39</strain>
    </source>
</reference>
<proteinExistence type="predicted"/>
<dbReference type="PATRIC" id="fig|1813736.3.peg.2362"/>
<dbReference type="GO" id="GO:0006032">
    <property type="term" value="P:chitin catabolic process"/>
    <property type="evidence" value="ECO:0007669"/>
    <property type="project" value="InterPro"/>
</dbReference>
<dbReference type="PANTHER" id="PTHR34408:SF1">
    <property type="entry name" value="GLYCOSYL HYDROLASE FAMILY 19 DOMAIN-CONTAINING PROTEIN HI_1415"/>
    <property type="match status" value="1"/>
</dbReference>
<dbReference type="KEGG" id="abac:LuPra_02250"/>
<dbReference type="STRING" id="1855912.LuPra_02250"/>
<dbReference type="Pfam" id="PF00182">
    <property type="entry name" value="Glyco_hydro_19"/>
    <property type="match status" value="1"/>
</dbReference>
<dbReference type="GO" id="GO:0004568">
    <property type="term" value="F:chitinase activity"/>
    <property type="evidence" value="ECO:0007669"/>
    <property type="project" value="InterPro"/>
</dbReference>
<dbReference type="RefSeq" id="WP_234800834.1">
    <property type="nucleotide sequence ID" value="NZ_CP015136.1"/>
</dbReference>
<feature type="region of interest" description="Disordered" evidence="1">
    <location>
        <begin position="219"/>
        <end position="260"/>
    </location>
</feature>
<feature type="domain" description="Glycoside hydrolase family 19 catalytic" evidence="2">
    <location>
        <begin position="39"/>
        <end position="139"/>
    </location>
</feature>
<dbReference type="Proteomes" id="UP000076079">
    <property type="component" value="Chromosome"/>
</dbReference>
<sequence length="260" mass="27968">MFTIEQLRRIMPALTAARATAFFPFLQRAVDEFSIATPARSAAFLAQLAHESGQFRFMEELWGPTPAQVRYEPQSTLAARLGNTEAGDGRRFKGRGPIQVTGRANYRRYGDLLGVDLVADPPKAADPAVAFRVAALFWSRNGLNELADQGSADSFRQITRRINGGFNGLAERQQFFARACEALGVTAARGMPRSLPARTGADLDAFGRGAEAIRPFARRLSASSPPDGARAGAPVDPVAGPRATRAGAPEVVVTRAARKK</sequence>
<dbReference type="SUPFAM" id="SSF53955">
    <property type="entry name" value="Lysozyme-like"/>
    <property type="match status" value="1"/>
</dbReference>
<evidence type="ECO:0000259" key="2">
    <source>
        <dbReference type="Pfam" id="PF00182"/>
    </source>
</evidence>
<dbReference type="EMBL" id="CP015136">
    <property type="protein sequence ID" value="AMY09041.1"/>
    <property type="molecule type" value="Genomic_DNA"/>
</dbReference>
<evidence type="ECO:0000256" key="1">
    <source>
        <dbReference type="SAM" id="MobiDB-lite"/>
    </source>
</evidence>
<accession>A0A143PKM9</accession>
<reference evidence="3 4" key="1">
    <citation type="journal article" date="2016" name="Genome Announc.">
        <title>First Complete Genome Sequence of a Subdivision 6 Acidobacterium Strain.</title>
        <authorList>
            <person name="Huang S."/>
            <person name="Vieira S."/>
            <person name="Bunk B."/>
            <person name="Riedel T."/>
            <person name="Sproer C."/>
            <person name="Overmann J."/>
        </authorList>
    </citation>
    <scope>NUCLEOTIDE SEQUENCE [LARGE SCALE GENOMIC DNA]</scope>
    <source>
        <strain evidence="4">DSM 100886 HEG_-6_39</strain>
    </source>
</reference>
<organism evidence="3 4">
    <name type="scientific">Luteitalea pratensis</name>
    <dbReference type="NCBI Taxonomy" id="1855912"/>
    <lineage>
        <taxon>Bacteria</taxon>
        <taxon>Pseudomonadati</taxon>
        <taxon>Acidobacteriota</taxon>
        <taxon>Vicinamibacteria</taxon>
        <taxon>Vicinamibacterales</taxon>
        <taxon>Vicinamibacteraceae</taxon>
        <taxon>Luteitalea</taxon>
    </lineage>
</organism>
<dbReference type="PANTHER" id="PTHR34408">
    <property type="entry name" value="FAMILY PROTEIN, PUTATIVE-RELATED"/>
    <property type="match status" value="1"/>
</dbReference>
<evidence type="ECO:0000313" key="4">
    <source>
        <dbReference type="Proteomes" id="UP000076079"/>
    </source>
</evidence>
<dbReference type="GO" id="GO:0016998">
    <property type="term" value="P:cell wall macromolecule catabolic process"/>
    <property type="evidence" value="ECO:0007669"/>
    <property type="project" value="InterPro"/>
</dbReference>
<evidence type="ECO:0000313" key="3">
    <source>
        <dbReference type="EMBL" id="AMY09041.1"/>
    </source>
</evidence>